<dbReference type="EMBL" id="KQ976439">
    <property type="protein sequence ID" value="KYM86701.1"/>
    <property type="molecule type" value="Genomic_DNA"/>
</dbReference>
<accession>A0A195BNC4</accession>
<evidence type="ECO:0000313" key="1">
    <source>
        <dbReference type="EMBL" id="KYM86701.1"/>
    </source>
</evidence>
<protein>
    <submittedName>
        <fullName evidence="1">Uncharacterized protein</fullName>
    </submittedName>
</protein>
<name>A0A195BNC4_9HYME</name>
<organism evidence="1 2">
    <name type="scientific">Atta colombica</name>
    <dbReference type="NCBI Taxonomy" id="520822"/>
    <lineage>
        <taxon>Eukaryota</taxon>
        <taxon>Metazoa</taxon>
        <taxon>Ecdysozoa</taxon>
        <taxon>Arthropoda</taxon>
        <taxon>Hexapoda</taxon>
        <taxon>Insecta</taxon>
        <taxon>Pterygota</taxon>
        <taxon>Neoptera</taxon>
        <taxon>Endopterygota</taxon>
        <taxon>Hymenoptera</taxon>
        <taxon>Apocrita</taxon>
        <taxon>Aculeata</taxon>
        <taxon>Formicoidea</taxon>
        <taxon>Formicidae</taxon>
        <taxon>Myrmicinae</taxon>
        <taxon>Atta</taxon>
    </lineage>
</organism>
<sequence>MLLDIRSYDQKVDESGRCMLHVSSRNICISATKIRPLFLAKESPRRKRDGNSCSQRSIHYGMQRDTRERFTISVSGSFNVFKQCV</sequence>
<reference evidence="1 2" key="1">
    <citation type="submission" date="2015-09" db="EMBL/GenBank/DDBJ databases">
        <title>Atta colombica WGS genome.</title>
        <authorList>
            <person name="Nygaard S."/>
            <person name="Hu H."/>
            <person name="Boomsma J."/>
            <person name="Zhang G."/>
        </authorList>
    </citation>
    <scope>NUCLEOTIDE SEQUENCE [LARGE SCALE GENOMIC DNA]</scope>
    <source>
        <strain evidence="1">Treedump-2</strain>
        <tissue evidence="1">Whole body</tissue>
    </source>
</reference>
<dbReference type="AlphaFoldDB" id="A0A195BNC4"/>
<dbReference type="Proteomes" id="UP000078540">
    <property type="component" value="Unassembled WGS sequence"/>
</dbReference>
<gene>
    <name evidence="1" type="ORF">ALC53_03851</name>
</gene>
<proteinExistence type="predicted"/>
<evidence type="ECO:0000313" key="2">
    <source>
        <dbReference type="Proteomes" id="UP000078540"/>
    </source>
</evidence>
<keyword evidence="2" id="KW-1185">Reference proteome</keyword>